<proteinExistence type="predicted"/>
<reference evidence="1" key="1">
    <citation type="submission" date="2019-03" db="EMBL/GenBank/DDBJ databases">
        <title>Single cell metagenomics reveals metabolic interactions within the superorganism composed of flagellate Streblomastix strix and complex community of Bacteroidetes bacteria on its surface.</title>
        <authorList>
            <person name="Treitli S.C."/>
            <person name="Kolisko M."/>
            <person name="Husnik F."/>
            <person name="Keeling P."/>
            <person name="Hampl V."/>
        </authorList>
    </citation>
    <scope>NUCLEOTIDE SEQUENCE</scope>
    <source>
        <strain evidence="1">STM</strain>
    </source>
</reference>
<organism evidence="1">
    <name type="scientific">termite gut metagenome</name>
    <dbReference type="NCBI Taxonomy" id="433724"/>
    <lineage>
        <taxon>unclassified sequences</taxon>
        <taxon>metagenomes</taxon>
        <taxon>organismal metagenomes</taxon>
    </lineage>
</organism>
<sequence length="23" mass="2759">KVIKTKRYDIAEEIKRHTTMQLG</sequence>
<gene>
    <name evidence="1" type="ORF">EZS27_011687</name>
</gene>
<name>A0A5J4S2V3_9ZZZZ</name>
<accession>A0A5J4S2V3</accession>
<evidence type="ECO:0000313" key="1">
    <source>
        <dbReference type="EMBL" id="KAA6340439.1"/>
    </source>
</evidence>
<feature type="non-terminal residue" evidence="1">
    <location>
        <position position="1"/>
    </location>
</feature>
<dbReference type="AlphaFoldDB" id="A0A5J4S2V3"/>
<protein>
    <submittedName>
        <fullName evidence="1">Uncharacterized protein</fullName>
    </submittedName>
</protein>
<dbReference type="EMBL" id="SNRY01000460">
    <property type="protein sequence ID" value="KAA6340439.1"/>
    <property type="molecule type" value="Genomic_DNA"/>
</dbReference>
<comment type="caution">
    <text evidence="1">The sequence shown here is derived from an EMBL/GenBank/DDBJ whole genome shotgun (WGS) entry which is preliminary data.</text>
</comment>